<name>A0ABR4HMZ9_9EURO</name>
<dbReference type="Proteomes" id="UP001610335">
    <property type="component" value="Unassembled WGS sequence"/>
</dbReference>
<evidence type="ECO:0000256" key="8">
    <source>
        <dbReference type="ARBA" id="ARBA00022946"/>
    </source>
</evidence>
<comment type="cofactor">
    <cofactor evidence="1">
        <name>(R)-lipoate</name>
        <dbReference type="ChEBI" id="CHEBI:83088"/>
    </cofactor>
</comment>
<dbReference type="InterPro" id="IPR011053">
    <property type="entry name" value="Single_hybrid_motif"/>
</dbReference>
<evidence type="ECO:0000256" key="7">
    <source>
        <dbReference type="ARBA" id="ARBA00022823"/>
    </source>
</evidence>
<dbReference type="CDD" id="cd06849">
    <property type="entry name" value="lipoyl_domain"/>
    <property type="match status" value="1"/>
</dbReference>
<comment type="caution">
    <text evidence="13">The sequence shown here is derived from an EMBL/GenBank/DDBJ whole genome shotgun (WGS) entry which is preliminary data.</text>
</comment>
<dbReference type="InterPro" id="IPR023213">
    <property type="entry name" value="CAT-like_dom_sf"/>
</dbReference>
<evidence type="ECO:0000256" key="5">
    <source>
        <dbReference type="ARBA" id="ARBA00022532"/>
    </source>
</evidence>
<dbReference type="NCBIfam" id="TIGR01347">
    <property type="entry name" value="sucB"/>
    <property type="match status" value="1"/>
</dbReference>
<feature type="region of interest" description="Disordered" evidence="11">
    <location>
        <begin position="149"/>
        <end position="235"/>
    </location>
</feature>
<evidence type="ECO:0000256" key="6">
    <source>
        <dbReference type="ARBA" id="ARBA00022679"/>
    </source>
</evidence>
<evidence type="ECO:0000256" key="4">
    <source>
        <dbReference type="ARBA" id="ARBA00012945"/>
    </source>
</evidence>
<comment type="similarity">
    <text evidence="3">Belongs to the 2-oxoacid dehydrogenase family.</text>
</comment>
<keyword evidence="8" id="KW-0809">Transit peptide</keyword>
<organism evidence="13 14">
    <name type="scientific">Aspergillus cavernicola</name>
    <dbReference type="NCBI Taxonomy" id="176166"/>
    <lineage>
        <taxon>Eukaryota</taxon>
        <taxon>Fungi</taxon>
        <taxon>Dikarya</taxon>
        <taxon>Ascomycota</taxon>
        <taxon>Pezizomycotina</taxon>
        <taxon>Eurotiomycetes</taxon>
        <taxon>Eurotiomycetidae</taxon>
        <taxon>Eurotiales</taxon>
        <taxon>Aspergillaceae</taxon>
        <taxon>Aspergillus</taxon>
        <taxon>Aspergillus subgen. Nidulantes</taxon>
    </lineage>
</organism>
<evidence type="ECO:0000256" key="9">
    <source>
        <dbReference type="ARBA" id="ARBA00023315"/>
    </source>
</evidence>
<dbReference type="SUPFAM" id="SSF52777">
    <property type="entry name" value="CoA-dependent acyltransferases"/>
    <property type="match status" value="1"/>
</dbReference>
<dbReference type="InterPro" id="IPR006255">
    <property type="entry name" value="SucB"/>
</dbReference>
<dbReference type="InterPro" id="IPR003016">
    <property type="entry name" value="2-oxoA_DH_lipoyl-BS"/>
</dbReference>
<sequence>MASRLPLRQFAGQRLRSIPRVPRVPRQICCRTFTWTTGAEGSRAPARSIHGLQSVPNLRSTISRVNLISIGNHQIRTYADTVVKVPQMAESITEGTLKQFSKQVGDYVERDEEIATIETDKIDVSVNAPESGVIKELLVNEEDTVTVGQDLVKLEPGGAPGTKSEQANEKPKEPAATSSESEKPKAPEPAQSSAAPEKSSSPATEAPKPSQQAPSKPQASENAKPALGNREERRVKMNRMRLRIAERLKQSQNTAASLTTFNEVDMSSLMEFRKLYKDDVLKKTGVKLGFMSAFSRACVLAMKDIPAVNASIEGPNGGDTIVYRDYVDISVAVATEKGLVTPVVRNAETMDLVGVEKAIADLGKKARDNKLTIEDMAGGTFTISNGGVFGSLMGTPIINLPQAAVLGLHAIKDKPVAVNGKVEIRPMMYLALTYDHRLLDGREAVTFLVKVKEYIEDPRRMLLG</sequence>
<dbReference type="PROSITE" id="PS50968">
    <property type="entry name" value="BIOTINYL_LIPOYL"/>
    <property type="match status" value="1"/>
</dbReference>
<evidence type="ECO:0000313" key="14">
    <source>
        <dbReference type="Proteomes" id="UP001610335"/>
    </source>
</evidence>
<evidence type="ECO:0000256" key="10">
    <source>
        <dbReference type="ARBA" id="ARBA00032406"/>
    </source>
</evidence>
<dbReference type="PROSITE" id="PS00189">
    <property type="entry name" value="LIPOYL"/>
    <property type="match status" value="1"/>
</dbReference>
<feature type="domain" description="Lipoyl-binding" evidence="12">
    <location>
        <begin position="80"/>
        <end position="155"/>
    </location>
</feature>
<keyword evidence="6" id="KW-0808">Transferase</keyword>
<accession>A0ABR4HMZ9</accession>
<keyword evidence="14" id="KW-1185">Reference proteome</keyword>
<keyword evidence="9" id="KW-0012">Acyltransferase</keyword>
<dbReference type="Gene3D" id="2.40.50.100">
    <property type="match status" value="1"/>
</dbReference>
<gene>
    <name evidence="13" type="ORF">BDW59DRAFT_135756</name>
</gene>
<dbReference type="EC" id="2.3.1.61" evidence="4"/>
<dbReference type="InterPro" id="IPR050537">
    <property type="entry name" value="2-oxoacid_dehydrogenase"/>
</dbReference>
<reference evidence="13 14" key="1">
    <citation type="submission" date="2024-07" db="EMBL/GenBank/DDBJ databases">
        <title>Section-level genome sequencing and comparative genomics of Aspergillus sections Usti and Cavernicolus.</title>
        <authorList>
            <consortium name="Lawrence Berkeley National Laboratory"/>
            <person name="Nybo J.L."/>
            <person name="Vesth T.C."/>
            <person name="Theobald S."/>
            <person name="Frisvad J.C."/>
            <person name="Larsen T.O."/>
            <person name="Kjaerboelling I."/>
            <person name="Rothschild-Mancinelli K."/>
            <person name="Lyhne E.K."/>
            <person name="Kogle M.E."/>
            <person name="Barry K."/>
            <person name="Clum A."/>
            <person name="Na H."/>
            <person name="Ledsgaard L."/>
            <person name="Lin J."/>
            <person name="Lipzen A."/>
            <person name="Kuo A."/>
            <person name="Riley R."/>
            <person name="Mondo S."/>
            <person name="LaButti K."/>
            <person name="Haridas S."/>
            <person name="Pangalinan J."/>
            <person name="Salamov A.A."/>
            <person name="Simmons B.A."/>
            <person name="Magnuson J.K."/>
            <person name="Chen J."/>
            <person name="Drula E."/>
            <person name="Henrissat B."/>
            <person name="Wiebenga A."/>
            <person name="Lubbers R.J."/>
            <person name="Gomes A.C."/>
            <person name="Makela M.R."/>
            <person name="Stajich J."/>
            <person name="Grigoriev I.V."/>
            <person name="Mortensen U.H."/>
            <person name="De vries R.P."/>
            <person name="Baker S.E."/>
            <person name="Andersen M.R."/>
        </authorList>
    </citation>
    <scope>NUCLEOTIDE SEQUENCE [LARGE SCALE GENOMIC DNA]</scope>
    <source>
        <strain evidence="13 14">CBS 600.67</strain>
    </source>
</reference>
<evidence type="ECO:0000259" key="12">
    <source>
        <dbReference type="PROSITE" id="PS50968"/>
    </source>
</evidence>
<protein>
    <recommendedName>
        <fullName evidence="4">dihydrolipoyllysine-residue succinyltransferase</fullName>
        <ecNumber evidence="4">2.3.1.61</ecNumber>
    </recommendedName>
    <alternativeName>
        <fullName evidence="10">2-oxoglutarate dehydrogenase complex component E2</fullName>
    </alternativeName>
</protein>
<dbReference type="InterPro" id="IPR000089">
    <property type="entry name" value="Biotin_lipoyl"/>
</dbReference>
<dbReference type="Pfam" id="PF00364">
    <property type="entry name" value="Biotin_lipoyl"/>
    <property type="match status" value="1"/>
</dbReference>
<proteinExistence type="inferred from homology"/>
<dbReference type="PANTHER" id="PTHR43416">
    <property type="entry name" value="DIHYDROLIPOYLLYSINE-RESIDUE SUCCINYLTRANSFERASE COMPONENT OF 2-OXOGLUTARATE DEHYDROGENASE COMPLEX, MITOCHONDRIAL-RELATED"/>
    <property type="match status" value="1"/>
</dbReference>
<evidence type="ECO:0000313" key="13">
    <source>
        <dbReference type="EMBL" id="KAL2816860.1"/>
    </source>
</evidence>
<comment type="pathway">
    <text evidence="2">Amino-acid degradation; L-lysine degradation via saccharopine pathway; glutaryl-CoA from L-lysine: step 6/6.</text>
</comment>
<evidence type="ECO:0000256" key="2">
    <source>
        <dbReference type="ARBA" id="ARBA00005145"/>
    </source>
</evidence>
<dbReference type="SUPFAM" id="SSF51230">
    <property type="entry name" value="Single hybrid motif"/>
    <property type="match status" value="1"/>
</dbReference>
<evidence type="ECO:0000256" key="3">
    <source>
        <dbReference type="ARBA" id="ARBA00007317"/>
    </source>
</evidence>
<dbReference type="EMBL" id="JBFXLS010000097">
    <property type="protein sequence ID" value="KAL2816860.1"/>
    <property type="molecule type" value="Genomic_DNA"/>
</dbReference>
<evidence type="ECO:0000256" key="11">
    <source>
        <dbReference type="SAM" id="MobiDB-lite"/>
    </source>
</evidence>
<keyword evidence="5" id="KW-0816">Tricarboxylic acid cycle</keyword>
<dbReference type="InterPro" id="IPR001078">
    <property type="entry name" value="2-oxoacid_DH_actylTfrase"/>
</dbReference>
<dbReference type="Pfam" id="PF00198">
    <property type="entry name" value="2-oxoacid_dh"/>
    <property type="match status" value="1"/>
</dbReference>
<dbReference type="PANTHER" id="PTHR43416:SF5">
    <property type="entry name" value="DIHYDROLIPOYLLYSINE-RESIDUE SUCCINYLTRANSFERASE COMPONENT OF 2-OXOGLUTARATE DEHYDROGENASE COMPLEX, MITOCHONDRIAL"/>
    <property type="match status" value="1"/>
</dbReference>
<keyword evidence="7" id="KW-0450">Lipoyl</keyword>
<feature type="compositionally biased region" description="Low complexity" evidence="11">
    <location>
        <begin position="188"/>
        <end position="220"/>
    </location>
</feature>
<evidence type="ECO:0000256" key="1">
    <source>
        <dbReference type="ARBA" id="ARBA00001938"/>
    </source>
</evidence>
<dbReference type="Gene3D" id="3.30.559.10">
    <property type="entry name" value="Chloramphenicol acetyltransferase-like domain"/>
    <property type="match status" value="1"/>
</dbReference>